<dbReference type="AlphaFoldDB" id="A0A7R8V0G8"/>
<dbReference type="PROSITE" id="PS51257">
    <property type="entry name" value="PROKAR_LIPOPROTEIN"/>
    <property type="match status" value="1"/>
</dbReference>
<dbReference type="EMBL" id="LR899013">
    <property type="protein sequence ID" value="CAD7090551.1"/>
    <property type="molecule type" value="Genomic_DNA"/>
</dbReference>
<evidence type="ECO:0000256" key="1">
    <source>
        <dbReference type="SAM" id="SignalP"/>
    </source>
</evidence>
<accession>A0A7R8V0G8</accession>
<gene>
    <name evidence="2" type="ORF">HERILL_LOCUS13024</name>
</gene>
<keyword evidence="3" id="KW-1185">Reference proteome</keyword>
<evidence type="ECO:0000313" key="2">
    <source>
        <dbReference type="EMBL" id="CAD7090551.1"/>
    </source>
</evidence>
<reference evidence="2 3" key="1">
    <citation type="submission" date="2020-11" db="EMBL/GenBank/DDBJ databases">
        <authorList>
            <person name="Wallbank WR R."/>
            <person name="Pardo Diaz C."/>
            <person name="Kozak K."/>
            <person name="Martin S."/>
            <person name="Jiggins C."/>
            <person name="Moest M."/>
            <person name="Warren A I."/>
            <person name="Generalovic N T."/>
            <person name="Byers J.R.P. K."/>
            <person name="Montejo-Kovacevich G."/>
            <person name="Yen C E."/>
        </authorList>
    </citation>
    <scope>NUCLEOTIDE SEQUENCE [LARGE SCALE GENOMIC DNA]</scope>
</reference>
<feature type="chain" id="PRO_5030840220" description="Lipoprotein" evidence="1">
    <location>
        <begin position="21"/>
        <end position="180"/>
    </location>
</feature>
<evidence type="ECO:0008006" key="4">
    <source>
        <dbReference type="Google" id="ProtNLM"/>
    </source>
</evidence>
<dbReference type="Proteomes" id="UP000594454">
    <property type="component" value="Chromosome 5"/>
</dbReference>
<organism evidence="2 3">
    <name type="scientific">Hermetia illucens</name>
    <name type="common">Black soldier fly</name>
    <dbReference type="NCBI Taxonomy" id="343691"/>
    <lineage>
        <taxon>Eukaryota</taxon>
        <taxon>Metazoa</taxon>
        <taxon>Ecdysozoa</taxon>
        <taxon>Arthropoda</taxon>
        <taxon>Hexapoda</taxon>
        <taxon>Insecta</taxon>
        <taxon>Pterygota</taxon>
        <taxon>Neoptera</taxon>
        <taxon>Endopterygota</taxon>
        <taxon>Diptera</taxon>
        <taxon>Brachycera</taxon>
        <taxon>Stratiomyomorpha</taxon>
        <taxon>Stratiomyidae</taxon>
        <taxon>Hermetiinae</taxon>
        <taxon>Hermetia</taxon>
    </lineage>
</organism>
<name>A0A7R8V0G8_HERIL</name>
<protein>
    <recommendedName>
        <fullName evidence="4">Lipoprotein</fullName>
    </recommendedName>
</protein>
<proteinExistence type="predicted"/>
<sequence length="180" mass="20037">MIRFVTAVAVFIALLAVAACSPADDNSTVTDNNATVANNTVTDNNATVANNTVTDNNATIANNTPAELSLDSALDSSEILLHSVKFKKTFGSKGCGKRYVDQRRVEHFSNGEESVYLTLHYPIEAKTIPPLTYAEVYCWQNSKCNHIEEIKFNREEIKIHVEAWRTKFLKCKLKVYTSCV</sequence>
<dbReference type="InParanoid" id="A0A7R8V0G8"/>
<feature type="signal peptide" evidence="1">
    <location>
        <begin position="1"/>
        <end position="20"/>
    </location>
</feature>
<keyword evidence="1" id="KW-0732">Signal</keyword>
<evidence type="ECO:0000313" key="3">
    <source>
        <dbReference type="Proteomes" id="UP000594454"/>
    </source>
</evidence>